<dbReference type="GeneID" id="37032477"/>
<keyword evidence="2" id="KW-1185">Reference proteome</keyword>
<evidence type="ECO:0000313" key="2">
    <source>
        <dbReference type="Proteomes" id="UP000245783"/>
    </source>
</evidence>
<sequence length="177" mass="19110">MSFPVFPPVSPHSVLVCRLTDKANGLHNDSMGRARCFPQRTGLRCRSHWHNAPLGAVVGGGRQALEWSPGLFLGMQPPTSISKKFAPCLSGVFGSLGVWPARPATPRLGERLAAKNYCRKAIRTWCSANIQNSLMVQALILGVPLGLLCAGRAPPPKAITTTTSFVQPRCGAWVWKP</sequence>
<dbReference type="AlphaFoldDB" id="A0A316VVV2"/>
<proteinExistence type="predicted"/>
<dbReference type="InParanoid" id="A0A316VVV2"/>
<reference evidence="1 2" key="1">
    <citation type="journal article" date="2018" name="Mol. Biol. Evol.">
        <title>Broad Genomic Sampling Reveals a Smut Pathogenic Ancestry of the Fungal Clade Ustilaginomycotina.</title>
        <authorList>
            <person name="Kijpornyongpan T."/>
            <person name="Mondo S.J."/>
            <person name="Barry K."/>
            <person name="Sandor L."/>
            <person name="Lee J."/>
            <person name="Lipzen A."/>
            <person name="Pangilinan J."/>
            <person name="LaButti K."/>
            <person name="Hainaut M."/>
            <person name="Henrissat B."/>
            <person name="Grigoriev I.V."/>
            <person name="Spatafora J.W."/>
            <person name="Aime M.C."/>
        </authorList>
    </citation>
    <scope>NUCLEOTIDE SEQUENCE [LARGE SCALE GENOMIC DNA]</scope>
    <source>
        <strain evidence="1 2">MCA 4658</strain>
    </source>
</reference>
<name>A0A316VVV2_9BASI</name>
<dbReference type="EMBL" id="KZ819390">
    <property type="protein sequence ID" value="PWN41620.1"/>
    <property type="molecule type" value="Genomic_DNA"/>
</dbReference>
<organism evidence="1 2">
    <name type="scientific">Ceraceosorus guamensis</name>
    <dbReference type="NCBI Taxonomy" id="1522189"/>
    <lineage>
        <taxon>Eukaryota</taxon>
        <taxon>Fungi</taxon>
        <taxon>Dikarya</taxon>
        <taxon>Basidiomycota</taxon>
        <taxon>Ustilaginomycotina</taxon>
        <taxon>Exobasidiomycetes</taxon>
        <taxon>Ceraceosorales</taxon>
        <taxon>Ceraceosoraceae</taxon>
        <taxon>Ceraceosorus</taxon>
    </lineage>
</organism>
<dbReference type="RefSeq" id="XP_025368780.1">
    <property type="nucleotide sequence ID" value="XM_025510607.1"/>
</dbReference>
<evidence type="ECO:0000313" key="1">
    <source>
        <dbReference type="EMBL" id="PWN41620.1"/>
    </source>
</evidence>
<gene>
    <name evidence="1" type="ORF">IE81DRAFT_169240</name>
</gene>
<accession>A0A316VVV2</accession>
<dbReference type="Proteomes" id="UP000245783">
    <property type="component" value="Unassembled WGS sequence"/>
</dbReference>
<protein>
    <submittedName>
        <fullName evidence="1">Uncharacterized protein</fullName>
    </submittedName>
</protein>